<organism evidence="1">
    <name type="scientific">Zeugodacus cucurbitae</name>
    <name type="common">Melon fruit fly</name>
    <name type="synonym">Bactrocera cucurbitae</name>
    <dbReference type="NCBI Taxonomy" id="28588"/>
    <lineage>
        <taxon>Eukaryota</taxon>
        <taxon>Metazoa</taxon>
        <taxon>Ecdysozoa</taxon>
        <taxon>Arthropoda</taxon>
        <taxon>Hexapoda</taxon>
        <taxon>Insecta</taxon>
        <taxon>Pterygota</taxon>
        <taxon>Neoptera</taxon>
        <taxon>Endopterygota</taxon>
        <taxon>Diptera</taxon>
        <taxon>Brachycera</taxon>
        <taxon>Muscomorpha</taxon>
        <taxon>Tephritoidea</taxon>
        <taxon>Tephritidae</taxon>
        <taxon>Zeugodacus</taxon>
        <taxon>Zeugodacus</taxon>
    </lineage>
</organism>
<dbReference type="EMBL" id="GBXI01009703">
    <property type="protein sequence ID" value="JAD04589.1"/>
    <property type="molecule type" value="Transcribed_RNA"/>
</dbReference>
<proteinExistence type="predicted"/>
<name>A0A0A1WZU2_ZEUCU</name>
<protein>
    <submittedName>
        <fullName evidence="1">Thiamine-phosphate synthase</fullName>
    </submittedName>
</protein>
<evidence type="ECO:0000313" key="1">
    <source>
        <dbReference type="EMBL" id="JAD04589.1"/>
    </source>
</evidence>
<gene>
    <name evidence="1" type="primary">thiE_1</name>
    <name evidence="1" type="ORF">g.3689</name>
</gene>
<dbReference type="AlphaFoldDB" id="A0A0A1WZU2"/>
<accession>A0A0A1WZU2</accession>
<reference evidence="1" key="1">
    <citation type="submission" date="2014-11" db="EMBL/GenBank/DDBJ databases">
        <authorList>
            <person name="Geib S."/>
        </authorList>
    </citation>
    <scope>NUCLEOTIDE SEQUENCE</scope>
</reference>
<reference evidence="1" key="2">
    <citation type="journal article" date="2015" name="Gigascience">
        <title>Reconstructing a comprehensive transcriptome assembly of a white-pupal translocated strain of the pest fruit fly Bactrocera cucurbitae.</title>
        <authorList>
            <person name="Sim S.B."/>
            <person name="Calla B."/>
            <person name="Hall B."/>
            <person name="DeRego T."/>
            <person name="Geib S.M."/>
        </authorList>
    </citation>
    <scope>NUCLEOTIDE SEQUENCE</scope>
</reference>
<sequence>MSCLLNFDAVNQLMGKLRLFFWCKANSSHISQEEILTDVAKSTLIPTAFVKLEHDGNLHEIRVMINTSRKVTAIAEELVQKLKLPITYVKSSPIYKITIRSKTDPDWTIEINSVSRNELPKQPYDDNRSGEIVNEFDHLPLADPHFYNTAKVMMELGADVYSRLIKPEFFKSQNGNFIAQDTALGFIVTGTNEV</sequence>